<evidence type="ECO:0000313" key="2">
    <source>
        <dbReference type="Proteomes" id="UP000008022"/>
    </source>
</evidence>
<sequence length="85" mass="9020">MMSGRSLVQQNMDPQLQMGLMLQYDSVHGGAGKPGGGDAGDLDHGDYLAPLLETGIVQIKSRECKKMQHMGQIYFGGGGGSSLYC</sequence>
<proteinExistence type="predicted"/>
<dbReference type="HOGENOM" id="CLU_2516607_0_0_1"/>
<keyword evidence="2" id="KW-1185">Reference proteome</keyword>
<organism evidence="1 2">
    <name type="scientific">Oryza rufipogon</name>
    <name type="common">Brownbeard rice</name>
    <name type="synonym">Asian wild rice</name>
    <dbReference type="NCBI Taxonomy" id="4529"/>
    <lineage>
        <taxon>Eukaryota</taxon>
        <taxon>Viridiplantae</taxon>
        <taxon>Streptophyta</taxon>
        <taxon>Embryophyta</taxon>
        <taxon>Tracheophyta</taxon>
        <taxon>Spermatophyta</taxon>
        <taxon>Magnoliopsida</taxon>
        <taxon>Liliopsida</taxon>
        <taxon>Poales</taxon>
        <taxon>Poaceae</taxon>
        <taxon>BOP clade</taxon>
        <taxon>Oryzoideae</taxon>
        <taxon>Oryzeae</taxon>
        <taxon>Oryzinae</taxon>
        <taxon>Oryza</taxon>
    </lineage>
</organism>
<dbReference type="AlphaFoldDB" id="A0A0E0NAB9"/>
<dbReference type="Proteomes" id="UP000008022">
    <property type="component" value="Unassembled WGS sequence"/>
</dbReference>
<reference evidence="2" key="1">
    <citation type="submission" date="2013-06" db="EMBL/GenBank/DDBJ databases">
        <authorList>
            <person name="Zhao Q."/>
        </authorList>
    </citation>
    <scope>NUCLEOTIDE SEQUENCE</scope>
    <source>
        <strain evidence="2">cv. W1943</strain>
    </source>
</reference>
<reference evidence="1" key="2">
    <citation type="submission" date="2015-06" db="UniProtKB">
        <authorList>
            <consortium name="EnsemblPlants"/>
        </authorList>
    </citation>
    <scope>IDENTIFICATION</scope>
</reference>
<name>A0A0E0NAB9_ORYRU</name>
<protein>
    <submittedName>
        <fullName evidence="1">Uncharacterized protein</fullName>
    </submittedName>
</protein>
<dbReference type="Gramene" id="ORUFI02G05160.2">
    <property type="protein sequence ID" value="ORUFI02G05160.2"/>
    <property type="gene ID" value="ORUFI02G05160"/>
</dbReference>
<evidence type="ECO:0000313" key="1">
    <source>
        <dbReference type="EnsemblPlants" id="ORUFI02G05160.2"/>
    </source>
</evidence>
<accession>A0A0E0NAB9</accession>
<dbReference type="EnsemblPlants" id="ORUFI02G05160.2">
    <property type="protein sequence ID" value="ORUFI02G05160.2"/>
    <property type="gene ID" value="ORUFI02G05160"/>
</dbReference>